<feature type="region of interest" description="Disordered" evidence="1">
    <location>
        <begin position="1"/>
        <end position="22"/>
    </location>
</feature>
<dbReference type="STRING" id="660517.SAMN04487946_108137"/>
<keyword evidence="2" id="KW-1133">Transmembrane helix</keyword>
<evidence type="ECO:0000313" key="4">
    <source>
        <dbReference type="Proteomes" id="UP000199170"/>
    </source>
</evidence>
<evidence type="ECO:0000256" key="2">
    <source>
        <dbReference type="SAM" id="Phobius"/>
    </source>
</evidence>
<name>A0A1H3HYF4_9EURY</name>
<accession>A0A1H3HYF4</accession>
<evidence type="ECO:0000313" key="3">
    <source>
        <dbReference type="EMBL" id="SDY20467.1"/>
    </source>
</evidence>
<protein>
    <submittedName>
        <fullName evidence="3">Uncharacterized protein</fullName>
    </submittedName>
</protein>
<dbReference type="Proteomes" id="UP000199170">
    <property type="component" value="Unassembled WGS sequence"/>
</dbReference>
<feature type="transmembrane region" description="Helical" evidence="2">
    <location>
        <begin position="130"/>
        <end position="150"/>
    </location>
</feature>
<organism evidence="3 4">
    <name type="scientific">Halobellus clavatus</name>
    <dbReference type="NCBI Taxonomy" id="660517"/>
    <lineage>
        <taxon>Archaea</taxon>
        <taxon>Methanobacteriati</taxon>
        <taxon>Methanobacteriota</taxon>
        <taxon>Stenosarchaea group</taxon>
        <taxon>Halobacteria</taxon>
        <taxon>Halobacteriales</taxon>
        <taxon>Haloferacaceae</taxon>
        <taxon>Halobellus</taxon>
    </lineage>
</organism>
<feature type="compositionally biased region" description="Basic and acidic residues" evidence="1">
    <location>
        <begin position="10"/>
        <end position="21"/>
    </location>
</feature>
<evidence type="ECO:0000256" key="1">
    <source>
        <dbReference type="SAM" id="MobiDB-lite"/>
    </source>
</evidence>
<keyword evidence="2" id="KW-0472">Membrane</keyword>
<feature type="transmembrane region" description="Helical" evidence="2">
    <location>
        <begin position="107"/>
        <end position="124"/>
    </location>
</feature>
<dbReference type="RefSeq" id="WP_245705793.1">
    <property type="nucleotide sequence ID" value="NZ_FNPB01000008.1"/>
</dbReference>
<sequence>MSEETPPTDRVTEPSVSDHLRPTVPAYDDGVYRVVGVDDDRVTLLRVTDEQGRRAHTGEVLTVSHEELSGFEPAGNPRGGRTLRAVVMSAPETAYWSFRAFGQQLKTAPLPAAIAAGTVILGLVGDLADVLPSLLAGILLLLGSLGLAYVGSGRA</sequence>
<keyword evidence="4" id="KW-1185">Reference proteome</keyword>
<reference evidence="4" key="1">
    <citation type="submission" date="2016-10" db="EMBL/GenBank/DDBJ databases">
        <authorList>
            <person name="Varghese N."/>
            <person name="Submissions S."/>
        </authorList>
    </citation>
    <scope>NUCLEOTIDE SEQUENCE [LARGE SCALE GENOMIC DNA]</scope>
    <source>
        <strain evidence="4">CGMCC 1.10118</strain>
    </source>
</reference>
<dbReference type="AlphaFoldDB" id="A0A1H3HYF4"/>
<gene>
    <name evidence="3" type="ORF">SAMN04487946_108137</name>
</gene>
<proteinExistence type="predicted"/>
<keyword evidence="2" id="KW-0812">Transmembrane</keyword>
<dbReference type="EMBL" id="FNPB01000008">
    <property type="protein sequence ID" value="SDY20467.1"/>
    <property type="molecule type" value="Genomic_DNA"/>
</dbReference>